<dbReference type="GO" id="GO:0005840">
    <property type="term" value="C:ribosome"/>
    <property type="evidence" value="ECO:0007669"/>
    <property type="project" value="UniProtKB-KW"/>
</dbReference>
<dbReference type="Pfam" id="PF00573">
    <property type="entry name" value="Ribosomal_L4"/>
    <property type="match status" value="1"/>
</dbReference>
<evidence type="ECO:0000313" key="10">
    <source>
        <dbReference type="EMBL" id="QCI06014.1"/>
    </source>
</evidence>
<dbReference type="InterPro" id="IPR013005">
    <property type="entry name" value="Ribosomal_uL4-like"/>
</dbReference>
<dbReference type="SUPFAM" id="SSF52166">
    <property type="entry name" value="Ribosomal protein L4"/>
    <property type="match status" value="1"/>
</dbReference>
<evidence type="ECO:0000256" key="9">
    <source>
        <dbReference type="SAM" id="MobiDB-lite"/>
    </source>
</evidence>
<dbReference type="GO" id="GO:1990904">
    <property type="term" value="C:ribonucleoprotein complex"/>
    <property type="evidence" value="ECO:0007669"/>
    <property type="project" value="UniProtKB-KW"/>
</dbReference>
<dbReference type="InterPro" id="IPR023574">
    <property type="entry name" value="Ribosomal_uL4_dom_sf"/>
</dbReference>
<evidence type="ECO:0000256" key="8">
    <source>
        <dbReference type="ARBA" id="ARBA00035387"/>
    </source>
</evidence>
<dbReference type="PANTHER" id="PTHR10746">
    <property type="entry name" value="50S RIBOSOMAL PROTEIN L4"/>
    <property type="match status" value="1"/>
</dbReference>
<evidence type="ECO:0000256" key="6">
    <source>
        <dbReference type="ARBA" id="ARBA00023274"/>
    </source>
</evidence>
<dbReference type="Gene3D" id="3.40.1370.10">
    <property type="match status" value="1"/>
</dbReference>
<keyword evidence="6" id="KW-0687">Ribonucleoprotein</keyword>
<evidence type="ECO:0000256" key="1">
    <source>
        <dbReference type="ARBA" id="ARBA00004083"/>
    </source>
</evidence>
<dbReference type="HAMAP" id="MF_01328_B">
    <property type="entry name" value="Ribosomal_uL4_B"/>
    <property type="match status" value="1"/>
</dbReference>
<dbReference type="AlphaFoldDB" id="A0A4D6WQE2"/>
<comment type="function">
    <text evidence="1">Probably binds the 23S rRNA.</text>
</comment>
<dbReference type="InterPro" id="IPR002136">
    <property type="entry name" value="Ribosomal_uL4"/>
</dbReference>
<dbReference type="NCBIfam" id="TIGR03953">
    <property type="entry name" value="rplD_bact"/>
    <property type="match status" value="1"/>
</dbReference>
<sequence>MEKKKITYLIKSNNNNTETIESKSIYLSIDNNHDKQMYIIHRALKDQQHKHRQGNANTKTRSEVRGGGKKPWKQKGTGRARAGSTRSPLWKGGGVTFGPKTKIYKSKINKKERKLAIKSLIYNKFKQTYIINILLNQLYKPNTKFILNELKQSGITLKDSKIKTLLIIKESNKILYLSTRNLPNLELITANNLNVLSLIRANKILITSDALNKIGEIYDN</sequence>
<keyword evidence="4" id="KW-0694">RNA-binding</keyword>
<dbReference type="GO" id="GO:0006412">
    <property type="term" value="P:translation"/>
    <property type="evidence" value="ECO:0007669"/>
    <property type="project" value="InterPro"/>
</dbReference>
<evidence type="ECO:0000256" key="3">
    <source>
        <dbReference type="ARBA" id="ARBA00022730"/>
    </source>
</evidence>
<feature type="region of interest" description="Disordered" evidence="9">
    <location>
        <begin position="46"/>
        <end position="86"/>
    </location>
</feature>
<feature type="compositionally biased region" description="Basic residues" evidence="9">
    <location>
        <begin position="67"/>
        <end position="78"/>
    </location>
</feature>
<evidence type="ECO:0000256" key="7">
    <source>
        <dbReference type="ARBA" id="ARBA00035208"/>
    </source>
</evidence>
<name>A0A4D6WQE2_9FLOR</name>
<proteinExistence type="inferred from homology"/>
<keyword evidence="10" id="KW-0934">Plastid</keyword>
<keyword evidence="3" id="KW-0699">rRNA-binding</keyword>
<evidence type="ECO:0000256" key="4">
    <source>
        <dbReference type="ARBA" id="ARBA00022884"/>
    </source>
</evidence>
<dbReference type="EMBL" id="MK814649">
    <property type="protein sequence ID" value="QCI06014.1"/>
    <property type="molecule type" value="Genomic_DNA"/>
</dbReference>
<dbReference type="GO" id="GO:0003735">
    <property type="term" value="F:structural constituent of ribosome"/>
    <property type="evidence" value="ECO:0007669"/>
    <property type="project" value="InterPro"/>
</dbReference>
<comment type="similarity">
    <text evidence="2">Belongs to the universal ribosomal protein uL4 family.</text>
</comment>
<reference evidence="10" key="2">
    <citation type="submission" date="2019-04" db="EMBL/GenBank/DDBJ databases">
        <authorList>
            <person name="Pasella M."/>
        </authorList>
    </citation>
    <scope>NUCLEOTIDE SEQUENCE</scope>
    <source>
        <strain evidence="10">PD3001_3</strain>
    </source>
</reference>
<keyword evidence="5 10" id="KW-0689">Ribosomal protein</keyword>
<accession>A0A4D6WQE2</accession>
<reference evidence="10" key="1">
    <citation type="journal article" date="2019" name="Mol. Phylogenet. Evol.">
        <title>Morphological evolution and classification of the red algal order Ceramiales inferred using plastid phylogenomics.</title>
        <authorList>
            <person name="Diaz-Tapia P."/>
            <person name="Pasella M.M."/>
            <person name="Verbruggen H."/>
            <person name="Maggs C.A."/>
        </authorList>
    </citation>
    <scope>NUCLEOTIDE SEQUENCE</scope>
    <source>
        <strain evidence="10">PD3001_3</strain>
    </source>
</reference>
<evidence type="ECO:0000256" key="5">
    <source>
        <dbReference type="ARBA" id="ARBA00022980"/>
    </source>
</evidence>
<evidence type="ECO:0000256" key="2">
    <source>
        <dbReference type="ARBA" id="ARBA00010528"/>
    </source>
</evidence>
<dbReference type="PANTHER" id="PTHR10746:SF17">
    <property type="entry name" value="LARGE RIBOSOMAL SUBUNIT PROTEIN UL4C"/>
    <property type="match status" value="1"/>
</dbReference>
<geneLocation type="plastid" evidence="10"/>
<gene>
    <name evidence="10" type="primary">rpl4</name>
</gene>
<dbReference type="GO" id="GO:0019843">
    <property type="term" value="F:rRNA binding"/>
    <property type="evidence" value="ECO:0007669"/>
    <property type="project" value="UniProtKB-KW"/>
</dbReference>
<protein>
    <recommendedName>
        <fullName evidence="7">Large ribosomal subunit protein uL4c</fullName>
    </recommendedName>
    <alternativeName>
        <fullName evidence="8">50S ribosomal protein L4, chloroplastic</fullName>
    </alternativeName>
</protein>
<organism evidence="10">
    <name type="scientific">Delesseria sanguinea</name>
    <dbReference type="NCBI Taxonomy" id="131097"/>
    <lineage>
        <taxon>Eukaryota</taxon>
        <taxon>Rhodophyta</taxon>
        <taxon>Florideophyceae</taxon>
        <taxon>Rhodymeniophycidae</taxon>
        <taxon>Ceramiales</taxon>
        <taxon>Delesseriaceae</taxon>
        <taxon>Delesseria</taxon>
    </lineage>
</organism>